<dbReference type="EMBL" id="FOGK01000001">
    <property type="protein sequence ID" value="SER04329.1"/>
    <property type="molecule type" value="Genomic_DNA"/>
</dbReference>
<keyword evidence="1" id="KW-0808">Transferase</keyword>
<name>A0A1H9KZ96_9LACO</name>
<dbReference type="Proteomes" id="UP000182818">
    <property type="component" value="Unassembled WGS sequence"/>
</dbReference>
<dbReference type="RefSeq" id="WP_057804884.1">
    <property type="nucleotide sequence ID" value="NZ_BJYP01000001.1"/>
</dbReference>
<accession>A0A1H9KZ96</accession>
<dbReference type="PANTHER" id="PTHR33799:SF1">
    <property type="entry name" value="PTS SYSTEM MANNOSE-SPECIFIC EIIAB COMPONENT-RELATED"/>
    <property type="match status" value="1"/>
</dbReference>
<dbReference type="InterPro" id="IPR004701">
    <property type="entry name" value="PTS_EIIA_man-typ"/>
</dbReference>
<dbReference type="PROSITE" id="PS51096">
    <property type="entry name" value="PTS_EIIA_TYPE_4"/>
    <property type="match status" value="1"/>
</dbReference>
<comment type="caution">
    <text evidence="3">The sequence shown here is derived from an EMBL/GenBank/DDBJ whole genome shotgun (WGS) entry which is preliminary data.</text>
</comment>
<protein>
    <submittedName>
        <fullName evidence="3">PTS system, mannose-specific IIA component</fullName>
    </submittedName>
</protein>
<dbReference type="SUPFAM" id="SSF53062">
    <property type="entry name" value="PTS system fructose IIA component-like"/>
    <property type="match status" value="1"/>
</dbReference>
<organism evidence="3 4">
    <name type="scientific">Pediococcus ethanolidurans</name>
    <dbReference type="NCBI Taxonomy" id="319653"/>
    <lineage>
        <taxon>Bacteria</taxon>
        <taxon>Bacillati</taxon>
        <taxon>Bacillota</taxon>
        <taxon>Bacilli</taxon>
        <taxon>Lactobacillales</taxon>
        <taxon>Lactobacillaceae</taxon>
        <taxon>Pediococcus</taxon>
    </lineage>
</organism>
<dbReference type="PANTHER" id="PTHR33799">
    <property type="entry name" value="PTS PERMEASE-RELATED-RELATED"/>
    <property type="match status" value="1"/>
</dbReference>
<feature type="domain" description="PTS EIIA type-4" evidence="2">
    <location>
        <begin position="1"/>
        <end position="122"/>
    </location>
</feature>
<dbReference type="Pfam" id="PF03610">
    <property type="entry name" value="EIIA-man"/>
    <property type="match status" value="1"/>
</dbReference>
<gene>
    <name evidence="3" type="ORF">SAMN04487973_101132</name>
</gene>
<dbReference type="InterPro" id="IPR051471">
    <property type="entry name" value="Bacterial_PTS_sugar_comp"/>
</dbReference>
<evidence type="ECO:0000259" key="2">
    <source>
        <dbReference type="PROSITE" id="PS51096"/>
    </source>
</evidence>
<evidence type="ECO:0000313" key="3">
    <source>
        <dbReference type="EMBL" id="SER04329.1"/>
    </source>
</evidence>
<reference evidence="3 4" key="1">
    <citation type="submission" date="2016-10" db="EMBL/GenBank/DDBJ databases">
        <authorList>
            <person name="Varghese N."/>
            <person name="Submissions S."/>
        </authorList>
    </citation>
    <scope>NUCLEOTIDE SEQUENCE [LARGE SCALE GENOMIC DNA]</scope>
    <source>
        <strain evidence="3 4">CGMCC 1.3889</strain>
    </source>
</reference>
<proteinExistence type="predicted"/>
<dbReference type="InterPro" id="IPR036662">
    <property type="entry name" value="PTS_EIIA_man-typ_sf"/>
</dbReference>
<sequence>MRQIVIASHDKLASGMKDTLKFLGVSSDTIHVLCAYQNNKPIDDEIKLLLNSFEEKDEIIVFTDILSGSVNQAIFPYIKSNGIKLITGMNLPLLMAVSLYPQNQEISDKQFQKMISDARTQIQFMNDYKPDLDEDDE</sequence>
<dbReference type="GeneID" id="76042520"/>
<evidence type="ECO:0000256" key="1">
    <source>
        <dbReference type="ARBA" id="ARBA00022679"/>
    </source>
</evidence>
<evidence type="ECO:0000313" key="4">
    <source>
        <dbReference type="Proteomes" id="UP000182818"/>
    </source>
</evidence>
<keyword evidence="4" id="KW-1185">Reference proteome</keyword>
<dbReference type="Gene3D" id="3.40.50.510">
    <property type="entry name" value="Phosphotransferase system, mannose-type IIA component"/>
    <property type="match status" value="1"/>
</dbReference>